<keyword evidence="3" id="KW-0949">S-adenosyl-L-methionine</keyword>
<keyword evidence="1 4" id="KW-0489">Methyltransferase</keyword>
<dbReference type="PATRIC" id="fig|1029756.8.peg.2518"/>
<keyword evidence="2 4" id="KW-0808">Transferase</keyword>
<evidence type="ECO:0000256" key="2">
    <source>
        <dbReference type="ARBA" id="ARBA00022679"/>
    </source>
</evidence>
<dbReference type="Pfam" id="PF01234">
    <property type="entry name" value="NNMT_PNMT_TEMT"/>
    <property type="match status" value="1"/>
</dbReference>
<accession>V5SDN1</accession>
<dbReference type="Proteomes" id="UP000018542">
    <property type="component" value="Chromosome"/>
</dbReference>
<dbReference type="GO" id="GO:0008168">
    <property type="term" value="F:methyltransferase activity"/>
    <property type="evidence" value="ECO:0007669"/>
    <property type="project" value="UniProtKB-KW"/>
</dbReference>
<evidence type="ECO:0000256" key="1">
    <source>
        <dbReference type="ARBA" id="ARBA00022603"/>
    </source>
</evidence>
<dbReference type="PROSITE" id="PS51681">
    <property type="entry name" value="SAM_MT_NNMT_PNMT_TEMT"/>
    <property type="match status" value="1"/>
</dbReference>
<dbReference type="OrthoDB" id="4295132at2"/>
<dbReference type="AlphaFoldDB" id="V5SDN1"/>
<sequence>MQDRDAASGRGNADYAWKEFDSEAYFQHYYGEPHPDDDLIVQLAVAALKRARPLGDDLDVVDIGTGPNLIPFFCALPRARRLTAWEFSGSNVAWLKREFDGEGLRPQWRHFWDIVREAYGEAAPLPDNPLPALREKCSVTQGSIFDLPPRAWDAATMFFCAESITKRQDEFEAACAAFARSVRPGGTLAAAFLARSEGYLVSDYLYPALNLSADGIEQVFAAHAEGIETRAIGIVEREIRSGYSGVVFLTGLAR</sequence>
<name>V5SDN1_9HYPH</name>
<dbReference type="InterPro" id="IPR000940">
    <property type="entry name" value="NNMT_TEMT_trans"/>
</dbReference>
<evidence type="ECO:0000313" key="4">
    <source>
        <dbReference type="EMBL" id="AHB48981.1"/>
    </source>
</evidence>
<dbReference type="PANTHER" id="PTHR10867">
    <property type="entry name" value="NNMT/PNMT/TEMT FAMILY MEMBER"/>
    <property type="match status" value="1"/>
</dbReference>
<reference evidence="4 5" key="1">
    <citation type="journal article" date="2014" name="Genome Announc.">
        <title>Complete Genome Sequence of Hyphomicrobium nitrativorans Strain NL23, a Denitrifying Bacterium Isolated from Biofilm of a Methanol-Fed Denitrification System Treating Seawater at the Montreal Biodome.</title>
        <authorList>
            <person name="Martineau C."/>
            <person name="Villeneuve C."/>
            <person name="Mauffrey F."/>
            <person name="Villemur R."/>
        </authorList>
    </citation>
    <scope>NUCLEOTIDE SEQUENCE [LARGE SCALE GENOMIC DNA]</scope>
    <source>
        <strain evidence="4">NL23</strain>
    </source>
</reference>
<dbReference type="InterPro" id="IPR029063">
    <property type="entry name" value="SAM-dependent_MTases_sf"/>
</dbReference>
<organism evidence="4 5">
    <name type="scientific">Hyphomicrobium nitrativorans NL23</name>
    <dbReference type="NCBI Taxonomy" id="1029756"/>
    <lineage>
        <taxon>Bacteria</taxon>
        <taxon>Pseudomonadati</taxon>
        <taxon>Pseudomonadota</taxon>
        <taxon>Alphaproteobacteria</taxon>
        <taxon>Hyphomicrobiales</taxon>
        <taxon>Hyphomicrobiaceae</taxon>
        <taxon>Hyphomicrobium</taxon>
    </lineage>
</organism>
<gene>
    <name evidence="4" type="ORF">W911_12125</name>
</gene>
<proteinExistence type="predicted"/>
<dbReference type="PANTHER" id="PTHR10867:SF17">
    <property type="entry name" value="NICOTINAMIDE N-METHYLTRANSFERASE"/>
    <property type="match status" value="1"/>
</dbReference>
<evidence type="ECO:0000256" key="3">
    <source>
        <dbReference type="ARBA" id="ARBA00022691"/>
    </source>
</evidence>
<evidence type="ECO:0000313" key="5">
    <source>
        <dbReference type="Proteomes" id="UP000018542"/>
    </source>
</evidence>
<keyword evidence="5" id="KW-1185">Reference proteome</keyword>
<dbReference type="Gene3D" id="3.40.50.150">
    <property type="entry name" value="Vaccinia Virus protein VP39"/>
    <property type="match status" value="1"/>
</dbReference>
<dbReference type="RefSeq" id="WP_023787765.1">
    <property type="nucleotide sequence ID" value="NC_022997.1"/>
</dbReference>
<protein>
    <submittedName>
        <fullName evidence="4">Methyltransferase</fullName>
    </submittedName>
</protein>
<dbReference type="HOGENOM" id="CLU_100163_0_0_5"/>
<dbReference type="EMBL" id="CP006912">
    <property type="protein sequence ID" value="AHB48981.1"/>
    <property type="molecule type" value="Genomic_DNA"/>
</dbReference>
<dbReference type="GO" id="GO:0032259">
    <property type="term" value="P:methylation"/>
    <property type="evidence" value="ECO:0007669"/>
    <property type="project" value="UniProtKB-KW"/>
</dbReference>
<dbReference type="SUPFAM" id="SSF53335">
    <property type="entry name" value="S-adenosyl-L-methionine-dependent methyltransferases"/>
    <property type="match status" value="1"/>
</dbReference>
<dbReference type="KEGG" id="hni:W911_12125"/>